<evidence type="ECO:0000313" key="4">
    <source>
        <dbReference type="EMBL" id="CAD7658975.1"/>
    </source>
</evidence>
<dbReference type="InterPro" id="IPR007110">
    <property type="entry name" value="Ig-like_dom"/>
</dbReference>
<accession>A0A7R9QW40</accession>
<proteinExistence type="predicted"/>
<dbReference type="EMBL" id="CAJPVJ010016246">
    <property type="protein sequence ID" value="CAG2176161.1"/>
    <property type="molecule type" value="Genomic_DNA"/>
</dbReference>
<comment type="subunit">
    <text evidence="1">Forms a complex composed of PDGFRL, TNK2 and GRB2.</text>
</comment>
<reference evidence="4" key="1">
    <citation type="submission" date="2020-11" db="EMBL/GenBank/DDBJ databases">
        <authorList>
            <person name="Tran Van P."/>
        </authorList>
    </citation>
    <scope>NUCLEOTIDE SEQUENCE</scope>
</reference>
<dbReference type="PANTHER" id="PTHR15360">
    <property type="entry name" value="PLATELET-DERIVED GROWTH FACTOR RECEPTOR LIKE"/>
    <property type="match status" value="1"/>
</dbReference>
<dbReference type="PANTHER" id="PTHR15360:SF4">
    <property type="entry name" value="PROTEIN KINASE DOMAIN-CONTAINING PROTEIN"/>
    <property type="match status" value="1"/>
</dbReference>
<dbReference type="InterPro" id="IPR013783">
    <property type="entry name" value="Ig-like_fold"/>
</dbReference>
<dbReference type="EMBL" id="OC931071">
    <property type="protein sequence ID" value="CAD7658975.1"/>
    <property type="molecule type" value="Genomic_DNA"/>
</dbReference>
<dbReference type="Gene3D" id="2.60.40.10">
    <property type="entry name" value="Immunoglobulins"/>
    <property type="match status" value="2"/>
</dbReference>
<dbReference type="OrthoDB" id="6516171at2759"/>
<evidence type="ECO:0000256" key="2">
    <source>
        <dbReference type="ARBA" id="ARBA00019671"/>
    </source>
</evidence>
<sequence>MIAWIIRMLSNPEYLIVPYEGSYDFMFIVVFQSQPATIPCKPTDSRAKVSLWKVHTNSGPQEIVVNNTLGITYNSKKGYHFEYPLWDGETSLLECKVELDNTEMISSISIHIGCVFPVDPHPLIDDSRAKNVFINSTFSLKCFVHIELGIKIVITWDVPNKNTLERSVESMAETQRNELNGNSYDTVSRNLTITGAQMEDEGIYHCNVTDSNGRVFSASKKVTVYENGLPPSYVNFSMDINNDAINGFSIISSTDEPTVRDDITLTCKASVYNYTELNWIRKPL</sequence>
<feature type="domain" description="Ig-like" evidence="3">
    <location>
        <begin position="120"/>
        <end position="223"/>
    </location>
</feature>
<protein>
    <recommendedName>
        <fullName evidence="2">Platelet-derived growth factor receptor-like protein</fullName>
    </recommendedName>
</protein>
<gene>
    <name evidence="4" type="ORF">ONB1V03_LOCUS15595</name>
</gene>
<dbReference type="PROSITE" id="PS50835">
    <property type="entry name" value="IG_LIKE"/>
    <property type="match status" value="1"/>
</dbReference>
<keyword evidence="5" id="KW-1185">Reference proteome</keyword>
<dbReference type="InterPro" id="IPR003599">
    <property type="entry name" value="Ig_sub"/>
</dbReference>
<dbReference type="SMART" id="SM00409">
    <property type="entry name" value="IG"/>
    <property type="match status" value="1"/>
</dbReference>
<dbReference type="InterPro" id="IPR042495">
    <property type="entry name" value="PDGFRL"/>
</dbReference>
<dbReference type="InterPro" id="IPR013106">
    <property type="entry name" value="Ig_V-set"/>
</dbReference>
<dbReference type="AlphaFoldDB" id="A0A7R9QW40"/>
<name>A0A7R9QW40_9ACAR</name>
<feature type="non-terminal residue" evidence="4">
    <location>
        <position position="1"/>
    </location>
</feature>
<dbReference type="Pfam" id="PF07686">
    <property type="entry name" value="V-set"/>
    <property type="match status" value="1"/>
</dbReference>
<dbReference type="Proteomes" id="UP000728032">
    <property type="component" value="Unassembled WGS sequence"/>
</dbReference>
<organism evidence="4">
    <name type="scientific">Oppiella nova</name>
    <dbReference type="NCBI Taxonomy" id="334625"/>
    <lineage>
        <taxon>Eukaryota</taxon>
        <taxon>Metazoa</taxon>
        <taxon>Ecdysozoa</taxon>
        <taxon>Arthropoda</taxon>
        <taxon>Chelicerata</taxon>
        <taxon>Arachnida</taxon>
        <taxon>Acari</taxon>
        <taxon>Acariformes</taxon>
        <taxon>Sarcoptiformes</taxon>
        <taxon>Oribatida</taxon>
        <taxon>Brachypylina</taxon>
        <taxon>Oppioidea</taxon>
        <taxon>Oppiidae</taxon>
        <taxon>Oppiella</taxon>
    </lineage>
</organism>
<evidence type="ECO:0000313" key="5">
    <source>
        <dbReference type="Proteomes" id="UP000728032"/>
    </source>
</evidence>
<dbReference type="InterPro" id="IPR036179">
    <property type="entry name" value="Ig-like_dom_sf"/>
</dbReference>
<evidence type="ECO:0000259" key="3">
    <source>
        <dbReference type="PROSITE" id="PS50835"/>
    </source>
</evidence>
<dbReference type="SUPFAM" id="SSF48726">
    <property type="entry name" value="Immunoglobulin"/>
    <property type="match status" value="1"/>
</dbReference>
<evidence type="ECO:0000256" key="1">
    <source>
        <dbReference type="ARBA" id="ARBA00011360"/>
    </source>
</evidence>